<evidence type="ECO:0000313" key="2">
    <source>
        <dbReference type="Proteomes" id="UP000539175"/>
    </source>
</evidence>
<evidence type="ECO:0000313" key="1">
    <source>
        <dbReference type="EMBL" id="MBB6254800.1"/>
    </source>
</evidence>
<dbReference type="EMBL" id="JACIIZ010000020">
    <property type="protein sequence ID" value="MBB6254800.1"/>
    <property type="molecule type" value="Genomic_DNA"/>
</dbReference>
<organism evidence="1 2">
    <name type="scientific">Nitrospirillum iridis</name>
    <dbReference type="NCBI Taxonomy" id="765888"/>
    <lineage>
        <taxon>Bacteria</taxon>
        <taxon>Pseudomonadati</taxon>
        <taxon>Pseudomonadota</taxon>
        <taxon>Alphaproteobacteria</taxon>
        <taxon>Rhodospirillales</taxon>
        <taxon>Azospirillaceae</taxon>
        <taxon>Nitrospirillum</taxon>
    </lineage>
</organism>
<protein>
    <submittedName>
        <fullName evidence="1">Uncharacterized protein</fullName>
    </submittedName>
</protein>
<sequence length="62" mass="6679">MVRNDVLTGMQDDGGSRPLIGRPLIGRPWIERIEDALVSVNPDLWLVAAVLVVAIRCLGGLA</sequence>
<dbReference type="RefSeq" id="WP_184807324.1">
    <property type="nucleotide sequence ID" value="NZ_JACIIZ010000020.1"/>
</dbReference>
<accession>A0A7X0B529</accession>
<name>A0A7X0B529_9PROT</name>
<dbReference type="Proteomes" id="UP000539175">
    <property type="component" value="Unassembled WGS sequence"/>
</dbReference>
<gene>
    <name evidence="1" type="ORF">FHS74_005391</name>
</gene>
<dbReference type="AlphaFoldDB" id="A0A7X0B529"/>
<keyword evidence="2" id="KW-1185">Reference proteome</keyword>
<proteinExistence type="predicted"/>
<comment type="caution">
    <text evidence="1">The sequence shown here is derived from an EMBL/GenBank/DDBJ whole genome shotgun (WGS) entry which is preliminary data.</text>
</comment>
<reference evidence="1 2" key="1">
    <citation type="submission" date="2020-08" db="EMBL/GenBank/DDBJ databases">
        <title>Genomic Encyclopedia of Type Strains, Phase IV (KMG-IV): sequencing the most valuable type-strain genomes for metagenomic binning, comparative biology and taxonomic classification.</title>
        <authorList>
            <person name="Goeker M."/>
        </authorList>
    </citation>
    <scope>NUCLEOTIDE SEQUENCE [LARGE SCALE GENOMIC DNA]</scope>
    <source>
        <strain evidence="1 2">DSM 22198</strain>
    </source>
</reference>